<keyword evidence="1" id="KW-0472">Membrane</keyword>
<dbReference type="RefSeq" id="WP_185156763.1">
    <property type="nucleotide sequence ID" value="NZ_CABFPH010000011.1"/>
</dbReference>
<organism evidence="2 3">
    <name type="scientific">Methylobacterium symbioticum</name>
    <dbReference type="NCBI Taxonomy" id="2584084"/>
    <lineage>
        <taxon>Bacteria</taxon>
        <taxon>Pseudomonadati</taxon>
        <taxon>Pseudomonadota</taxon>
        <taxon>Alphaproteobacteria</taxon>
        <taxon>Hyphomicrobiales</taxon>
        <taxon>Methylobacteriaceae</taxon>
        <taxon>Methylobacterium</taxon>
    </lineage>
</organism>
<feature type="transmembrane region" description="Helical" evidence="1">
    <location>
        <begin position="12"/>
        <end position="31"/>
    </location>
</feature>
<dbReference type="AlphaFoldDB" id="A0A509EAS9"/>
<keyword evidence="3" id="KW-1185">Reference proteome</keyword>
<name>A0A509EAS9_9HYPH</name>
<proteinExistence type="predicted"/>
<dbReference type="EMBL" id="CABFPH010000011">
    <property type="protein sequence ID" value="VUD70655.1"/>
    <property type="molecule type" value="Genomic_DNA"/>
</dbReference>
<evidence type="ECO:0000256" key="1">
    <source>
        <dbReference type="SAM" id="Phobius"/>
    </source>
</evidence>
<keyword evidence="1" id="KW-0812">Transmembrane</keyword>
<gene>
    <name evidence="2" type="ORF">MET9862_01227</name>
</gene>
<reference evidence="2 3" key="1">
    <citation type="submission" date="2019-06" db="EMBL/GenBank/DDBJ databases">
        <authorList>
            <person name="Rodrigo-Torres L."/>
            <person name="Arahal R. D."/>
            <person name="Lucena T."/>
        </authorList>
    </citation>
    <scope>NUCLEOTIDE SEQUENCE [LARGE SCALE GENOMIC DNA]</scope>
    <source>
        <strain evidence="2 3">SB0023/3</strain>
    </source>
</reference>
<protein>
    <submittedName>
        <fullName evidence="2">Uncharacterized protein</fullName>
    </submittedName>
</protein>
<dbReference type="Proteomes" id="UP000410984">
    <property type="component" value="Unassembled WGS sequence"/>
</dbReference>
<accession>A0A509EAS9</accession>
<keyword evidence="1" id="KW-1133">Transmembrane helix</keyword>
<sequence>MVEKVEATLRVLGDFALSLMPFLVVTVLERLRRNRKLSRWWAKRREGVE</sequence>
<evidence type="ECO:0000313" key="2">
    <source>
        <dbReference type="EMBL" id="VUD70655.1"/>
    </source>
</evidence>
<evidence type="ECO:0000313" key="3">
    <source>
        <dbReference type="Proteomes" id="UP000410984"/>
    </source>
</evidence>